<dbReference type="AlphaFoldDB" id="A0A6N9TV98"/>
<accession>A0A6N9TV98</accession>
<dbReference type="Pfam" id="PF10719">
    <property type="entry name" value="ComFB"/>
    <property type="match status" value="1"/>
</dbReference>
<evidence type="ECO:0000313" key="1">
    <source>
        <dbReference type="EMBL" id="NDY43357.1"/>
    </source>
</evidence>
<gene>
    <name evidence="1" type="ORF">G3N55_10960</name>
</gene>
<dbReference type="EMBL" id="JAAGRR010000156">
    <property type="protein sequence ID" value="NDY43357.1"/>
    <property type="molecule type" value="Genomic_DNA"/>
</dbReference>
<protein>
    <submittedName>
        <fullName evidence="1">Late competence development ComFB family protein</fullName>
    </submittedName>
</protein>
<name>A0A6N9TV98_DISTH</name>
<dbReference type="RefSeq" id="WP_163299482.1">
    <property type="nucleotide sequence ID" value="NZ_JAAGRR010000156.1"/>
</dbReference>
<comment type="caution">
    <text evidence="1">The sequence shown here is derived from an EMBL/GenBank/DDBJ whole genome shotgun (WGS) entry which is preliminary data.</text>
</comment>
<reference evidence="1 2" key="1">
    <citation type="submission" date="2020-02" db="EMBL/GenBank/DDBJ databases">
        <title>Comparative genomics of sulfur disproportionating microorganisms.</title>
        <authorList>
            <person name="Ward L.M."/>
            <person name="Bertran E."/>
            <person name="Johnston D.T."/>
        </authorList>
    </citation>
    <scope>NUCLEOTIDE SEQUENCE [LARGE SCALE GENOMIC DNA]</scope>
    <source>
        <strain evidence="1 2">DSM 100025</strain>
    </source>
</reference>
<keyword evidence="2" id="KW-1185">Reference proteome</keyword>
<dbReference type="InterPro" id="IPR019657">
    <property type="entry name" value="ComFB"/>
</dbReference>
<proteinExistence type="predicted"/>
<evidence type="ECO:0000313" key="2">
    <source>
        <dbReference type="Proteomes" id="UP000469346"/>
    </source>
</evidence>
<sequence length="96" mass="11006">MAETIYDLRDQLVNENEEKVMELVTRLQGEGRLPCACRDCLLDVTALALNHLKPRYAASMATDLFRTDEEVQRWEKAVREAVDLAITKVRARPHHG</sequence>
<organism evidence="1 2">
    <name type="scientific">Dissulfurirhabdus thermomarina</name>
    <dbReference type="NCBI Taxonomy" id="1765737"/>
    <lineage>
        <taxon>Bacteria</taxon>
        <taxon>Deltaproteobacteria</taxon>
        <taxon>Dissulfurirhabdaceae</taxon>
        <taxon>Dissulfurirhabdus</taxon>
    </lineage>
</organism>
<dbReference type="Proteomes" id="UP000469346">
    <property type="component" value="Unassembled WGS sequence"/>
</dbReference>